<proteinExistence type="predicted"/>
<evidence type="ECO:0000256" key="7">
    <source>
        <dbReference type="SAM" id="Phobius"/>
    </source>
</evidence>
<evidence type="ECO:0000256" key="3">
    <source>
        <dbReference type="ARBA" id="ARBA00022525"/>
    </source>
</evidence>
<feature type="domain" description="SDR-like Ig" evidence="12">
    <location>
        <begin position="437"/>
        <end position="529"/>
    </location>
</feature>
<keyword evidence="7" id="KW-1133">Transmembrane helix</keyword>
<evidence type="ECO:0000259" key="10">
    <source>
        <dbReference type="Pfam" id="PF12892"/>
    </source>
</evidence>
<dbReference type="Gene3D" id="2.60.40.10">
    <property type="entry name" value="Immunoglobulins"/>
    <property type="match status" value="1"/>
</dbReference>
<evidence type="ECO:0000256" key="5">
    <source>
        <dbReference type="ARBA" id="ARBA00023088"/>
    </source>
</evidence>
<feature type="domain" description="CNA-B" evidence="9">
    <location>
        <begin position="2100"/>
        <end position="2187"/>
    </location>
</feature>
<keyword evidence="4" id="KW-0732">Signal</keyword>
<dbReference type="SUPFAM" id="SSF49478">
    <property type="entry name" value="Cna protein B-type domain"/>
    <property type="match status" value="15"/>
</dbReference>
<gene>
    <name evidence="13" type="ORF">HW423_09645</name>
</gene>
<feature type="compositionally biased region" description="Low complexity" evidence="6">
    <location>
        <begin position="3182"/>
        <end position="3197"/>
    </location>
</feature>
<dbReference type="Proteomes" id="UP000571018">
    <property type="component" value="Unassembled WGS sequence"/>
</dbReference>
<dbReference type="InterPro" id="IPR013783">
    <property type="entry name" value="Ig-like_fold"/>
</dbReference>
<feature type="compositionally biased region" description="Acidic residues" evidence="6">
    <location>
        <begin position="55"/>
        <end position="77"/>
    </location>
</feature>
<feature type="region of interest" description="Disordered" evidence="6">
    <location>
        <begin position="3166"/>
        <end position="3201"/>
    </location>
</feature>
<keyword evidence="2" id="KW-0134">Cell wall</keyword>
<dbReference type="Gene3D" id="2.60.40.3050">
    <property type="match status" value="1"/>
</dbReference>
<feature type="compositionally biased region" description="Acidic residues" evidence="6">
    <location>
        <begin position="85"/>
        <end position="112"/>
    </location>
</feature>
<dbReference type="InterPro" id="IPR041033">
    <property type="entry name" value="SpaA_PFL_dom_1"/>
</dbReference>
<evidence type="ECO:0000313" key="13">
    <source>
        <dbReference type="EMBL" id="MBA5730044.1"/>
    </source>
</evidence>
<feature type="domain" description="CNA-B" evidence="9">
    <location>
        <begin position="1911"/>
        <end position="1992"/>
    </location>
</feature>
<dbReference type="Pfam" id="PF12892">
    <property type="entry name" value="FctA"/>
    <property type="match status" value="1"/>
</dbReference>
<feature type="transmembrane region" description="Helical" evidence="7">
    <location>
        <begin position="3206"/>
        <end position="3224"/>
    </location>
</feature>
<keyword evidence="7" id="KW-0472">Membrane</keyword>
<comment type="caution">
    <text evidence="13">The sequence shown here is derived from an EMBL/GenBank/DDBJ whole genome shotgun (WGS) entry which is preliminary data.</text>
</comment>
<dbReference type="Pfam" id="PF05738">
    <property type="entry name" value="Cna_B"/>
    <property type="match status" value="15"/>
</dbReference>
<feature type="domain" description="CNA-B" evidence="9">
    <location>
        <begin position="1718"/>
        <end position="1807"/>
    </location>
</feature>
<feature type="domain" description="CNA-B" evidence="9">
    <location>
        <begin position="2578"/>
        <end position="2666"/>
    </location>
</feature>
<feature type="domain" description="CNA-B" evidence="9">
    <location>
        <begin position="2770"/>
        <end position="2851"/>
    </location>
</feature>
<dbReference type="InterPro" id="IPR038174">
    <property type="entry name" value="Strep_pil_link_sf"/>
</dbReference>
<feature type="domain" description="Collagen binding" evidence="8">
    <location>
        <begin position="1236"/>
        <end position="1346"/>
    </location>
</feature>
<keyword evidence="14" id="KW-1185">Reference proteome</keyword>
<protein>
    <submittedName>
        <fullName evidence="13">Cna B-type domain-containing protein</fullName>
    </submittedName>
</protein>
<feature type="domain" description="CNA-B" evidence="9">
    <location>
        <begin position="2196"/>
        <end position="2284"/>
    </location>
</feature>
<dbReference type="Gene3D" id="2.60.40.1140">
    <property type="entry name" value="Collagen-binding surface protein Cna, B-type domain"/>
    <property type="match status" value="15"/>
</dbReference>
<feature type="domain" description="CNA-B" evidence="9">
    <location>
        <begin position="1619"/>
        <end position="1712"/>
    </location>
</feature>
<reference evidence="13 14" key="1">
    <citation type="submission" date="2020-06" db="EMBL/GenBank/DDBJ databases">
        <title>Reclassification of Facklamia ignava, Facklamia soureckii and Facklami tabacinasalis as Falseniella iganva gen. nov., comb. nov., Hutsoniella ignava gen. nov., comb. nov., and Ruoffia tabacinasalis gen. nov., comb. nov and description of Ruoffia haltotolerans sp. nov., isolated from hypersaline Inland Sea of Qatar.</title>
        <authorList>
            <person name="Fotedar R."/>
            <person name="Sankaranarayanan K."/>
            <person name="Lawson P."/>
            <person name="Caldwell M."/>
            <person name="Zeyara A."/>
            <person name="Al Malki A."/>
            <person name="Ali M."/>
        </authorList>
    </citation>
    <scope>NUCLEOTIDE SEQUENCE [LARGE SCALE GENOMIC DNA]</scope>
    <source>
        <strain evidence="13 14">INB8</strain>
    </source>
</reference>
<feature type="domain" description="CNA-B" evidence="9">
    <location>
        <begin position="2860"/>
        <end position="2950"/>
    </location>
</feature>
<evidence type="ECO:0000259" key="8">
    <source>
        <dbReference type="Pfam" id="PF05737"/>
    </source>
</evidence>
<feature type="domain" description="CNA-B" evidence="9">
    <location>
        <begin position="1816"/>
        <end position="1902"/>
    </location>
</feature>
<name>A0A839A8B3_9LACT</name>
<dbReference type="GO" id="GO:0007155">
    <property type="term" value="P:cell adhesion"/>
    <property type="evidence" value="ECO:0007669"/>
    <property type="project" value="InterPro"/>
</dbReference>
<dbReference type="InterPro" id="IPR011252">
    <property type="entry name" value="Fibrogen-bd_dom1"/>
</dbReference>
<dbReference type="Gene3D" id="2.60.40.1280">
    <property type="match status" value="1"/>
</dbReference>
<dbReference type="CDD" id="cd00222">
    <property type="entry name" value="CollagenBindB"/>
    <property type="match status" value="14"/>
</dbReference>
<keyword evidence="7" id="KW-0812">Transmembrane</keyword>
<evidence type="ECO:0000256" key="2">
    <source>
        <dbReference type="ARBA" id="ARBA00022512"/>
    </source>
</evidence>
<dbReference type="InterPro" id="IPR008966">
    <property type="entry name" value="Adhesion_dom_sf"/>
</dbReference>
<evidence type="ECO:0000259" key="9">
    <source>
        <dbReference type="Pfam" id="PF05738"/>
    </source>
</evidence>
<dbReference type="Pfam" id="PF17961">
    <property type="entry name" value="Big_8"/>
    <property type="match status" value="1"/>
</dbReference>
<dbReference type="EMBL" id="JACAOA010000034">
    <property type="protein sequence ID" value="MBA5730044.1"/>
    <property type="molecule type" value="Genomic_DNA"/>
</dbReference>
<dbReference type="InterPro" id="IPR041171">
    <property type="entry name" value="SDR_Ig"/>
</dbReference>
<dbReference type="InterPro" id="IPR008454">
    <property type="entry name" value="Collagen-bd_Cna-like_B-typ_dom"/>
</dbReference>
<feature type="domain" description="CNA-B" evidence="9">
    <location>
        <begin position="2479"/>
        <end position="2569"/>
    </location>
</feature>
<feature type="domain" description="CNA-B" evidence="9">
    <location>
        <begin position="2293"/>
        <end position="2381"/>
    </location>
</feature>
<evidence type="ECO:0000256" key="1">
    <source>
        <dbReference type="ARBA" id="ARBA00004168"/>
    </source>
</evidence>
<evidence type="ECO:0000256" key="6">
    <source>
        <dbReference type="SAM" id="MobiDB-lite"/>
    </source>
</evidence>
<evidence type="ECO:0000259" key="12">
    <source>
        <dbReference type="Pfam" id="PF17961"/>
    </source>
</evidence>
<dbReference type="NCBIfam" id="TIGR03786">
    <property type="entry name" value="strep_pil_rpt"/>
    <property type="match status" value="1"/>
</dbReference>
<dbReference type="SUPFAM" id="SSF49401">
    <property type="entry name" value="Bacterial adhesins"/>
    <property type="match status" value="7"/>
</dbReference>
<comment type="subcellular location">
    <subcellularLocation>
        <location evidence="1">Secreted</location>
        <location evidence="1">Cell wall</location>
        <topology evidence="1">Peptidoglycan-anchor</topology>
    </subcellularLocation>
</comment>
<feature type="domain" description="SpaA-like prealbumin fold" evidence="11">
    <location>
        <begin position="1504"/>
        <end position="1570"/>
    </location>
</feature>
<dbReference type="GO" id="GO:0005518">
    <property type="term" value="F:collagen binding"/>
    <property type="evidence" value="ECO:0007669"/>
    <property type="project" value="InterPro"/>
</dbReference>
<evidence type="ECO:0000259" key="11">
    <source>
        <dbReference type="Pfam" id="PF17802"/>
    </source>
</evidence>
<sequence>MNRKISILTVVLLSLNVLLDPIVAISTVYAQESAVETSVSTESVSEETIIEEVPESIPEEVYEEPTVEETLPEEVPAEPESSGEVPEEVQEEPEEVETEESEESEESEEEEKDPVTSISFESAVTDNLYTGSEFEVPVRVVNSEAALEGALLRFTVDSQHIAGYDNNGAYFPYANRAASSVNNSGSNLIIEYDLSDLSQEYNGVTTLSLNTFDNGSMRHGTQIPVKAEVIQNGNIIAQTDYRNYNFVTRQPRLTTSVAYSEEGSSSEDDDEGPAQQTEIAYNLSFENIGSGNGSGQSTVTDITVSTTIPSSLSFDSSLNDGWSYNEGTRVATYSVTPESTIYSNGLNLPTNLTLTSADTSEEVSEAVYAEAVFTFANGDVITKTNQPEVTMLAVSEEVSLFAAIDANLTTGFELSYLDKDGNLVSIENGSNIEVDLNDMNAVSMVYEITIPNDMDIVGGDTYSMPYPAIATIGNATDQPIIVGGVEVATYSIIGEEVVITFNDAVSGLDDVSLNVNIKTQFNTEIFETTEEVVVEVPYSDGTSYTVMVRAEQQEYEGTDLKEAGFGYILDGESKVSVDRNPEFVDWTVRANDSMGSFENATIIDQFGEGLSIVDGSFVVERIIRNHNNEEIGRESVTDFSVTTTETGFELGLGSIEDAYDITYSTTVNRPEGGGTHTFNNNAIINLDGDQTTVNDDFTGTWSGDLPIITKNGNLVSGKSDRIAWQVEYNYGKESLGSVTLTDSLSHGEIDLNKIVVYEVDTDIDGNVISRNEITVSPVVGEDGAVSFPGLDAEGKAYLIEFQSIVPIGLNDTVTNTITDDLPQPNSDNASVTVNTIPTGGKVGEQLVDDQGRPYIKWVITMNSQRVDISTINIKDVFNGEYLTFDIKDTKLFEDGVEVSNYNVQNYTHPDGRSGFDLSVTEAGPHEYKFEYITYYTTLGMQQPEIANDAELIFDEGTGIGIGVDIGFNQVGPKAGIDKKGKYVLNETGIQEIEWVVAFNNSRILLENPKIEDVFTSENISYVDGSLVVTENGEPFNDYVFNKTDNGFKLDINKNTNARYVLTYRTTADDDKNLMQRNDATVIWQGGEESAGYELGKRDPGVNKKGEVTINEDGSKTVNWTIDFNTNSNVIHNFKLTDTNLPSTVTISDIKVTSGESDVTGQFTISEPSGGVFTISTGRLNAAPYQLTYSTTLSPEEEIQEVKNTAVAEYLGGSQTAEGTIPKPGLGVQKDAISIDKSTDPARINWKITANTDGNLVNLQNAVLTDTIPADQRLVAGTINVERVGGGNVTGESVIDDTQKNTFTVGLPNGAYQYIVTFQTEILEYPSANEKLDRYTNEVELSNTGHDPVKDGAYIDYFADGTNNNNGKTGTVNDDTENVDWKLTVNPLGLPINNAKISDTLSQNHTYVENSIVLLDASGNPLSDYKIDVADDNRSFTIDLGNINESYSVRYSTRLNPNLIGFYNISNTVKLTGGTDSKVLSSTTETVLTQQWFYGGGGSGRTLDLNFKKVDADNNEPIEGVAFKLQRLNNSGSTVHVADFVTKADGTQQLLEQRAGRFILTEISTLPDYVAGPPLYFVYSYGESGEVTIDMADSSWNPANFQRVEGASLVIQNEKQKTSVTANKAWEGAPNNKPTVYFQLYRHVGEGEAEPVPEADIKELPSGTTSVTWGNLVAKDTTGADYIFTVREVDADGNDFVPEGYTKSENGLTVTNTAIPTEISVRKAWDDANNQDDLRPDSVEVQLTANGDSYGEPVELNAGNDWTHTFGDLPVYGNGEQINYSVQENNLPEGYEPSVSVDEDGVLVLTNTHVPATTELTVNKLWDDADNQDGLRPTSVTVQLMADGEALGDPVELNAENAWAQTWTNLPVNAAGTAIEYTVEETTIPEGYEATQEVVEGVIVITNAHTPAVKDVPVNKVWDDADNQDGIRPNSITANLLADGTHIDSVELSEANEWSHVFEGLPVFENGVEITYTITEDTVTDYSTEIVEGVITNSYTPEETSVTVTKEWQDGNNQDGNRPESIQVQLTADGVALEGQTAELNAENNWTASWSGLPLNADGTAIVYSVVESNVPEEYTVEVNDADHGNIILTNSYTPEVTDLKVNKVWNDEENRDGLRPESIEVQLVADDQNQGEPVVLDEANNWSYTWTDLAVNTAGEAIAYTVAEVNLPEGYTSTISDVEDNTITVTNSHDVAVNDINVRKVWDDANNQDGNRPESIEVQLTANGELYGEPVELNADNDWVYAWTDLKVNEAGAAINYAVSETNVPEDYEVVVNAEDPTNVVITNSYTPKVTQVAVEKAWNDADNQDGQRPTNVIVQLFADGEALGEPVELNAENAWAQTWTELPVNVSGTAIEYTVEETTIPEGYEATQEVVEGVNVITNTHTPAVTDIPVSKVWDDADNQDGLRPESITANLLADGEVVDTVELNDANDWATVFENLPVYNNGEEITYTITEDAVENYSTEIVESVITNRYTPEETSVTVTKDWQDGNNQDGNRPDSIQVQLTADGEALEGQTAELNTENNWTASWSGLPLKADGTEIKYSVVESNVPEEFTVEVNDADRGNIILTNTYTPEVTDLTVNKVWNDEKNRDGLRSETIEVQLVADGQNQGEPIVLDEANNWSYTWTDLAVNTAGEAIAYTVAELNVPEGYTSTISDVEDNTITVTNTHDVAVNEINVRKVWNDANNQDGLRPTNVTVQLIADGEALGDPIELNGENAWAYSWTNLPVNASGTAIEYTVEETTVTEGYEATQEVVEGVNVITNTHTPAVTDIPVSKVWDDADNQDGLRPESITANLLADGTPIDAVELSEANEWSHVFEGLPVFENGEEITYTITEDTVTDYSTDIVDGVITNSYTPEETSVTVTKDWQDGNNQDGNRPDSIQVQLTADGEALEGQTAELNAENNWTASWSGLPLNIDGKAIEYSVVEINTPEGYEVTVNNDNHGNIILTNTYSPEVRDLTVNKVWNDEENRDGIRPDSIEVQLVANGQNQGETVVLDEANNWSYTWTNLAVNATGEAITYTVTEVSVPEGYETTTELVDGVVVITNTHKPSDPTPDPSVSVNLQALKELEGRELKANEFKFVVIQNGNVIGTANNAADGSVQFSSIRFTEAGTYEYTIRELQGNDDEVTYDNTEYKVAVEVISEGDELIANITYRTANGDIPVFVNTVDPDEPGTPEDPKKPGTPGDPGTPSDSGDSDLPATGEESFMWFGVVTLLIGVGFLFSVQSRPKKKK</sequence>
<dbReference type="Pfam" id="PF05737">
    <property type="entry name" value="Collagen_bind"/>
    <property type="match status" value="2"/>
</dbReference>
<feature type="domain" description="CNA-B" evidence="9">
    <location>
        <begin position="2674"/>
        <end position="2762"/>
    </location>
</feature>
<feature type="domain" description="CNA-B" evidence="9">
    <location>
        <begin position="2389"/>
        <end position="2470"/>
    </location>
</feature>
<organism evidence="13 14">
    <name type="scientific">Ruoffia halotolerans</name>
    <dbReference type="NCBI Taxonomy" id="2748684"/>
    <lineage>
        <taxon>Bacteria</taxon>
        <taxon>Bacillati</taxon>
        <taxon>Bacillota</taxon>
        <taxon>Bacilli</taxon>
        <taxon>Lactobacillales</taxon>
        <taxon>Aerococcaceae</taxon>
        <taxon>Ruoffia</taxon>
    </lineage>
</organism>
<dbReference type="InterPro" id="IPR008456">
    <property type="entry name" value="Collagen-bd_dom"/>
</dbReference>
<accession>A0A839A8B3</accession>
<dbReference type="Gene3D" id="2.60.40.740">
    <property type="match status" value="6"/>
</dbReference>
<evidence type="ECO:0000313" key="14">
    <source>
        <dbReference type="Proteomes" id="UP000571018"/>
    </source>
</evidence>
<keyword evidence="3" id="KW-0964">Secreted</keyword>
<keyword evidence="5" id="KW-0572">Peptidoglycan-anchor</keyword>
<feature type="domain" description="CNA-B" evidence="9">
    <location>
        <begin position="2001"/>
        <end position="2090"/>
    </location>
</feature>
<evidence type="ECO:0000256" key="4">
    <source>
        <dbReference type="ARBA" id="ARBA00022729"/>
    </source>
</evidence>
<feature type="region of interest" description="Disordered" evidence="6">
    <location>
        <begin position="55"/>
        <end position="117"/>
    </location>
</feature>
<feature type="domain" description="Collagen binding" evidence="8">
    <location>
        <begin position="578"/>
        <end position="686"/>
    </location>
</feature>
<dbReference type="RefSeq" id="WP_218931703.1">
    <property type="nucleotide sequence ID" value="NZ_JACAOA010000034.1"/>
</dbReference>
<dbReference type="Pfam" id="PF17802">
    <property type="entry name" value="SpaA"/>
    <property type="match status" value="1"/>
</dbReference>
<feature type="domain" description="CNA-B" evidence="9">
    <location>
        <begin position="2959"/>
        <end position="3046"/>
    </location>
</feature>
<dbReference type="InterPro" id="IPR022464">
    <property type="entry name" value="Strep_pil_isopept_link"/>
</dbReference>
<feature type="domain" description="Streptococcal pilin isopeptide linkage" evidence="10">
    <location>
        <begin position="3062"/>
        <end position="3167"/>
    </location>
</feature>